<evidence type="ECO:0000313" key="10">
    <source>
        <dbReference type="Proteomes" id="UP000261600"/>
    </source>
</evidence>
<dbReference type="EC" id="2.4.2.-" evidence="7"/>
<dbReference type="PROSITE" id="PS51059">
    <property type="entry name" value="PARP_CATALYTIC"/>
    <property type="match status" value="1"/>
</dbReference>
<comment type="subcellular location">
    <subcellularLocation>
        <location evidence="1">Nucleus</location>
    </subcellularLocation>
</comment>
<keyword evidence="4 7" id="KW-0520">NAD</keyword>
<accession>A0A3Q3K5R2</accession>
<dbReference type="GO" id="GO:0005737">
    <property type="term" value="C:cytoplasm"/>
    <property type="evidence" value="ECO:0007669"/>
    <property type="project" value="TreeGrafter"/>
</dbReference>
<dbReference type="GO" id="GO:0070212">
    <property type="term" value="P:protein poly-ADP-ribosylation"/>
    <property type="evidence" value="ECO:0007669"/>
    <property type="project" value="TreeGrafter"/>
</dbReference>
<evidence type="ECO:0000256" key="5">
    <source>
        <dbReference type="ARBA" id="ARBA00023242"/>
    </source>
</evidence>
<dbReference type="AlphaFoldDB" id="A0A3Q3K5R2"/>
<keyword evidence="5" id="KW-0539">Nucleus</keyword>
<evidence type="ECO:0000256" key="2">
    <source>
        <dbReference type="ARBA" id="ARBA00022676"/>
    </source>
</evidence>
<dbReference type="GO" id="GO:0003714">
    <property type="term" value="F:transcription corepressor activity"/>
    <property type="evidence" value="ECO:0007669"/>
    <property type="project" value="TreeGrafter"/>
</dbReference>
<dbReference type="Pfam" id="PF00644">
    <property type="entry name" value="PARP"/>
    <property type="match status" value="1"/>
</dbReference>
<evidence type="ECO:0000256" key="7">
    <source>
        <dbReference type="RuleBase" id="RU362114"/>
    </source>
</evidence>
<proteinExistence type="inferred from homology"/>
<dbReference type="GO" id="GO:0005634">
    <property type="term" value="C:nucleus"/>
    <property type="evidence" value="ECO:0007669"/>
    <property type="project" value="UniProtKB-SubCell"/>
</dbReference>
<dbReference type="InterPro" id="IPR012317">
    <property type="entry name" value="Poly(ADP-ribose)pol_cat_dom"/>
</dbReference>
<protein>
    <recommendedName>
        <fullName evidence="7">Poly [ADP-ribose] polymerase</fullName>
        <shortName evidence="7">PARP</shortName>
        <ecNumber evidence="7">2.4.2.-</ecNumber>
    </recommendedName>
</protein>
<evidence type="ECO:0000256" key="1">
    <source>
        <dbReference type="ARBA" id="ARBA00004123"/>
    </source>
</evidence>
<dbReference type="Ensembl" id="ENSMALT00000025078.1">
    <property type="protein sequence ID" value="ENSMALP00000024615.1"/>
    <property type="gene ID" value="ENSMALG00000017146.1"/>
</dbReference>
<keyword evidence="2 7" id="KW-0328">Glycosyltransferase</keyword>
<dbReference type="PANTHER" id="PTHR14453:SF107">
    <property type="entry name" value="POLY [ADP-RIBOSE] POLYMERASE"/>
    <property type="match status" value="1"/>
</dbReference>
<reference evidence="9" key="2">
    <citation type="submission" date="2025-09" db="UniProtKB">
        <authorList>
            <consortium name="Ensembl"/>
        </authorList>
    </citation>
    <scope>IDENTIFICATION</scope>
</reference>
<dbReference type="CDD" id="cd01439">
    <property type="entry name" value="TCCD_inducible_PARP_like"/>
    <property type="match status" value="1"/>
</dbReference>
<dbReference type="SUPFAM" id="SSF56399">
    <property type="entry name" value="ADP-ribosylation"/>
    <property type="match status" value="1"/>
</dbReference>
<dbReference type="PANTHER" id="PTHR14453">
    <property type="entry name" value="PARP/ZINC FINGER CCCH TYPE DOMAIN CONTAINING PROTEIN"/>
    <property type="match status" value="1"/>
</dbReference>
<feature type="domain" description="PARP catalytic" evidence="8">
    <location>
        <begin position="1"/>
        <end position="202"/>
    </location>
</feature>
<dbReference type="GO" id="GO:1990404">
    <property type="term" value="F:NAD+-protein mono-ADP-ribosyltransferase activity"/>
    <property type="evidence" value="ECO:0007669"/>
    <property type="project" value="TreeGrafter"/>
</dbReference>
<dbReference type="Proteomes" id="UP000261600">
    <property type="component" value="Unplaced"/>
</dbReference>
<dbReference type="Gene3D" id="3.90.228.10">
    <property type="match status" value="1"/>
</dbReference>
<dbReference type="InterPro" id="IPR052056">
    <property type="entry name" value="Mono-ARTD/PARP"/>
</dbReference>
<evidence type="ECO:0000313" key="9">
    <source>
        <dbReference type="Ensembl" id="ENSMALP00000024615.1"/>
    </source>
</evidence>
<evidence type="ECO:0000256" key="4">
    <source>
        <dbReference type="ARBA" id="ARBA00023027"/>
    </source>
</evidence>
<sequence>MKAMCTMVVLHRPPTRRKMAVLQLLACVNFPTSVLCKVPQLFDLAEILKIERLQNVHLLRAYQAQKKNMSDKNVHCGGAGEKLLYHGTAKNNCIPIMKNGFNRSFAGCNGTSYGNGTYFAVNASLSVGYSSPAHDGSRSMFVVRVLTGVYDAGHKSMKVPPPRSYQQPHDLYDSVVDQIHQPDLYVVFQDNQAYPDYLITFR</sequence>
<evidence type="ECO:0000259" key="8">
    <source>
        <dbReference type="PROSITE" id="PS51059"/>
    </source>
</evidence>
<keyword evidence="3 7" id="KW-0808">Transferase</keyword>
<name>A0A3Q3K5R2_MONAL</name>
<comment type="similarity">
    <text evidence="6">Belongs to the ARTD/PARP family.</text>
</comment>
<dbReference type="GO" id="GO:0003950">
    <property type="term" value="F:NAD+ poly-ADP-ribosyltransferase activity"/>
    <property type="evidence" value="ECO:0007669"/>
    <property type="project" value="UniProtKB-UniRule"/>
</dbReference>
<dbReference type="GO" id="GO:0010629">
    <property type="term" value="P:negative regulation of gene expression"/>
    <property type="evidence" value="ECO:0007669"/>
    <property type="project" value="TreeGrafter"/>
</dbReference>
<reference evidence="9" key="1">
    <citation type="submission" date="2025-08" db="UniProtKB">
        <authorList>
            <consortium name="Ensembl"/>
        </authorList>
    </citation>
    <scope>IDENTIFICATION</scope>
</reference>
<keyword evidence="10" id="KW-1185">Reference proteome</keyword>
<organism evidence="9 10">
    <name type="scientific">Monopterus albus</name>
    <name type="common">Swamp eel</name>
    <dbReference type="NCBI Taxonomy" id="43700"/>
    <lineage>
        <taxon>Eukaryota</taxon>
        <taxon>Metazoa</taxon>
        <taxon>Chordata</taxon>
        <taxon>Craniata</taxon>
        <taxon>Vertebrata</taxon>
        <taxon>Euteleostomi</taxon>
        <taxon>Actinopterygii</taxon>
        <taxon>Neopterygii</taxon>
        <taxon>Teleostei</taxon>
        <taxon>Neoteleostei</taxon>
        <taxon>Acanthomorphata</taxon>
        <taxon>Anabantaria</taxon>
        <taxon>Synbranchiformes</taxon>
        <taxon>Synbranchidae</taxon>
        <taxon>Monopterus</taxon>
    </lineage>
</organism>
<evidence type="ECO:0000256" key="3">
    <source>
        <dbReference type="ARBA" id="ARBA00022679"/>
    </source>
</evidence>
<evidence type="ECO:0000256" key="6">
    <source>
        <dbReference type="ARBA" id="ARBA00024347"/>
    </source>
</evidence>
<dbReference type="FunFam" id="3.90.228.10:FF:000008">
    <property type="entry name" value="Poly [ADP-ribose] polymerase"/>
    <property type="match status" value="1"/>
</dbReference>